<evidence type="ECO:0000256" key="5">
    <source>
        <dbReference type="ARBA" id="ARBA00022676"/>
    </source>
</evidence>
<keyword evidence="5" id="KW-0328">Glycosyltransferase</keyword>
<evidence type="ECO:0000256" key="7">
    <source>
        <dbReference type="ARBA" id="ARBA00022922"/>
    </source>
</evidence>
<keyword evidence="6" id="KW-0808">Transferase</keyword>
<dbReference type="InterPro" id="IPR013534">
    <property type="entry name" value="Starch_synth_cat_dom"/>
</dbReference>
<reference evidence="10 11" key="1">
    <citation type="journal article" date="2013" name="BMC Genomics">
        <title>Reconstruction of the lipid metabolism for the microalga Monoraphidium neglectum from its genome sequence reveals characteristics suitable for biofuel production.</title>
        <authorList>
            <person name="Bogen C."/>
            <person name="Al-Dilaimi A."/>
            <person name="Albersmeier A."/>
            <person name="Wichmann J."/>
            <person name="Grundmann M."/>
            <person name="Rupp O."/>
            <person name="Lauersen K.J."/>
            <person name="Blifernez-Klassen O."/>
            <person name="Kalinowski J."/>
            <person name="Goesmann A."/>
            <person name="Mussgnug J.H."/>
            <person name="Kruse O."/>
        </authorList>
    </citation>
    <scope>NUCLEOTIDE SEQUENCE [LARGE SCALE GENOMIC DNA]</scope>
    <source>
        <strain evidence="10 11">SAG 48.87</strain>
    </source>
</reference>
<dbReference type="OrthoDB" id="2018403at2759"/>
<dbReference type="STRING" id="145388.A0A0D2NMF9"/>
<dbReference type="InterPro" id="IPR011835">
    <property type="entry name" value="GS/SS"/>
</dbReference>
<name>A0A0D2NMF9_9CHLO</name>
<evidence type="ECO:0000259" key="9">
    <source>
        <dbReference type="Pfam" id="PF08323"/>
    </source>
</evidence>
<organism evidence="10 11">
    <name type="scientific">Monoraphidium neglectum</name>
    <dbReference type="NCBI Taxonomy" id="145388"/>
    <lineage>
        <taxon>Eukaryota</taxon>
        <taxon>Viridiplantae</taxon>
        <taxon>Chlorophyta</taxon>
        <taxon>core chlorophytes</taxon>
        <taxon>Chlorophyceae</taxon>
        <taxon>CS clade</taxon>
        <taxon>Sphaeropleales</taxon>
        <taxon>Selenastraceae</taxon>
        <taxon>Monoraphidium</taxon>
    </lineage>
</organism>
<dbReference type="GO" id="GO:0009011">
    <property type="term" value="F:alpha-1,4-glucan glucosyltransferase (ADP-glucose donor) activity"/>
    <property type="evidence" value="ECO:0007669"/>
    <property type="project" value="UniProtKB-EC"/>
</dbReference>
<proteinExistence type="inferred from homology"/>
<evidence type="ECO:0000313" key="10">
    <source>
        <dbReference type="EMBL" id="KIZ05811.1"/>
    </source>
</evidence>
<dbReference type="Pfam" id="PF00534">
    <property type="entry name" value="Glycos_transf_1"/>
    <property type="match status" value="1"/>
</dbReference>
<keyword evidence="7" id="KW-0750">Starch biosynthesis</keyword>
<sequence>MAVDQPAYKVQIAYCSTGRPLESCDLIYAHAGHSGWLDKQDVQLTRSEADPTRWEGVYFLPASQLANPSHAEVQLVFKGVRHGWGEAWDNNSGKNWNLVVELAHKEGLVLPALKGGALRTLVSSLLVRLDALLSASLLTAEQFAVLRNKAWAQDFGLIRAYDSVRSVADDHAVASLLLSRFNFLRRPGLHVVHIASEMVPVAKVGGLGDVVTGLAKAHQQSGILCEVVLPKYDICNYAALTDLRVLRVINVEYGGASVPTRVWSGVSEGLPVYLLEPENGFFWRKQFYGANDDLERFMFFSRAALEWLAVSGKQPDIIHLHDWQSAAVAPLLAEEYRARGLSRPRCVFTIHNIAFQGWLSPDFLANVGLDPQRMAQPWHMLDDSRPGFTPGQHDCSLLRGAVVFSDRTTTVSPTYAREAILSQHRHKFSGVLNGIDHESWCPEHDAFLPARFSAAAPAAKEVCKRLLLEELALPYAAPSWVLAEAAAVQAAALNGSAAAAAAAGAAEAPAQPGRPLLAVVSRLTVQKGLPLILHGIKTAIARGAQVVVLGTASEPEVQRQWEDMAREYGRGGDARLVLRYDEGLAHRIYAGADMILIPSFFEPCGLTQLISLRYGTVPIVNHTGGLADTIRDVADQGVPDRDRNGFVFSGRGEAAVEAAVHRAMDAFLKGNEWWRSDLVPRAMQQDWSWSRSAQSYLDLYRGCL</sequence>
<dbReference type="EMBL" id="KK100453">
    <property type="protein sequence ID" value="KIZ05811.1"/>
    <property type="molecule type" value="Genomic_DNA"/>
</dbReference>
<dbReference type="PANTHER" id="PTHR46083">
    <property type="match status" value="1"/>
</dbReference>
<dbReference type="InterPro" id="IPR001296">
    <property type="entry name" value="Glyco_trans_1"/>
</dbReference>
<keyword evidence="11" id="KW-1185">Reference proteome</keyword>
<comment type="pathway">
    <text evidence="2">Glycan biosynthesis; starch biosynthesis.</text>
</comment>
<evidence type="ECO:0000259" key="8">
    <source>
        <dbReference type="Pfam" id="PF00534"/>
    </source>
</evidence>
<accession>A0A0D2NMF9</accession>
<dbReference type="Pfam" id="PF08323">
    <property type="entry name" value="Glyco_transf_5"/>
    <property type="match status" value="1"/>
</dbReference>
<evidence type="ECO:0000256" key="4">
    <source>
        <dbReference type="ARBA" id="ARBA00012588"/>
    </source>
</evidence>
<dbReference type="AlphaFoldDB" id="A0A0D2NMF9"/>
<dbReference type="GeneID" id="25735024"/>
<dbReference type="EC" id="2.4.1.21" evidence="4"/>
<evidence type="ECO:0000256" key="3">
    <source>
        <dbReference type="ARBA" id="ARBA00010281"/>
    </source>
</evidence>
<feature type="domain" description="Glycosyl transferase family 1" evidence="8">
    <location>
        <begin position="511"/>
        <end position="651"/>
    </location>
</feature>
<dbReference type="PANTHER" id="PTHR46083:SF9">
    <property type="entry name" value="STARCH SYNTHASE, CHLOROPLASTIC_AMYLOPLASTIC"/>
    <property type="match status" value="1"/>
</dbReference>
<evidence type="ECO:0000256" key="2">
    <source>
        <dbReference type="ARBA" id="ARBA00004727"/>
    </source>
</evidence>
<dbReference type="Proteomes" id="UP000054498">
    <property type="component" value="Unassembled WGS sequence"/>
</dbReference>
<comment type="catalytic activity">
    <reaction evidence="1">
        <text>[(1-&gt;4)-alpha-D-glucosyl](n) + ADP-alpha-D-glucose = [(1-&gt;4)-alpha-D-glucosyl](n+1) + ADP + H(+)</text>
        <dbReference type="Rhea" id="RHEA:18189"/>
        <dbReference type="Rhea" id="RHEA-COMP:9584"/>
        <dbReference type="Rhea" id="RHEA-COMP:9587"/>
        <dbReference type="ChEBI" id="CHEBI:15378"/>
        <dbReference type="ChEBI" id="CHEBI:15444"/>
        <dbReference type="ChEBI" id="CHEBI:57498"/>
        <dbReference type="ChEBI" id="CHEBI:456216"/>
        <dbReference type="EC" id="2.4.1.21"/>
    </reaction>
</comment>
<feature type="domain" description="Starch synthase catalytic" evidence="9">
    <location>
        <begin position="190"/>
        <end position="433"/>
    </location>
</feature>
<dbReference type="HAMAP" id="MF_00484">
    <property type="entry name" value="Glycogen_synth"/>
    <property type="match status" value="1"/>
</dbReference>
<dbReference type="GO" id="GO:0019252">
    <property type="term" value="P:starch biosynthetic process"/>
    <property type="evidence" value="ECO:0007669"/>
    <property type="project" value="UniProtKB-UniPathway"/>
</dbReference>
<evidence type="ECO:0000256" key="1">
    <source>
        <dbReference type="ARBA" id="ARBA00001478"/>
    </source>
</evidence>
<evidence type="ECO:0000256" key="6">
    <source>
        <dbReference type="ARBA" id="ARBA00022679"/>
    </source>
</evidence>
<dbReference type="CDD" id="cd03791">
    <property type="entry name" value="GT5_Glycogen_synthase_DULL1-like"/>
    <property type="match status" value="1"/>
</dbReference>
<gene>
    <name evidence="10" type="ORF">MNEG_2146</name>
</gene>
<evidence type="ECO:0000313" key="11">
    <source>
        <dbReference type="Proteomes" id="UP000054498"/>
    </source>
</evidence>
<dbReference type="RefSeq" id="XP_013904830.1">
    <property type="nucleotide sequence ID" value="XM_014049376.1"/>
</dbReference>
<protein>
    <recommendedName>
        <fullName evidence="4">starch synthase</fullName>
        <ecNumber evidence="4">2.4.1.21</ecNumber>
    </recommendedName>
</protein>
<dbReference type="UniPathway" id="UPA00152"/>
<comment type="similarity">
    <text evidence="3">Belongs to the glycosyltransferase 1 family. Bacterial/plant glycogen synthase subfamily.</text>
</comment>
<dbReference type="Gene3D" id="3.40.50.2000">
    <property type="entry name" value="Glycogen Phosphorylase B"/>
    <property type="match status" value="2"/>
</dbReference>
<dbReference type="GO" id="GO:0004373">
    <property type="term" value="F:alpha-1,4-glucan glucosyltransferase (UDP-glucose donor) activity"/>
    <property type="evidence" value="ECO:0007669"/>
    <property type="project" value="InterPro"/>
</dbReference>
<dbReference type="SUPFAM" id="SSF53756">
    <property type="entry name" value="UDP-Glycosyltransferase/glycogen phosphorylase"/>
    <property type="match status" value="1"/>
</dbReference>
<dbReference type="KEGG" id="mng:MNEG_2146"/>